<gene>
    <name evidence="1" type="ORF">GS18_0215030</name>
</gene>
<dbReference type="Proteomes" id="UP000028549">
    <property type="component" value="Unassembled WGS sequence"/>
</dbReference>
<dbReference type="Pfam" id="PF05721">
    <property type="entry name" value="PhyH"/>
    <property type="match status" value="1"/>
</dbReference>
<dbReference type="STRING" id="246786.GS18_0215030"/>
<proteinExistence type="predicted"/>
<dbReference type="AlphaFoldDB" id="A0A084GQG2"/>
<accession>A0A084GQG2</accession>
<keyword evidence="2" id="KW-1185">Reference proteome</keyword>
<evidence type="ECO:0000313" key="1">
    <source>
        <dbReference type="EMBL" id="KEZ49574.1"/>
    </source>
</evidence>
<dbReference type="Gene3D" id="2.60.120.620">
    <property type="entry name" value="q2cbj1_9rhob like domain"/>
    <property type="match status" value="1"/>
</dbReference>
<dbReference type="GO" id="GO:0005506">
    <property type="term" value="F:iron ion binding"/>
    <property type="evidence" value="ECO:0007669"/>
    <property type="project" value="UniProtKB-ARBA"/>
</dbReference>
<dbReference type="EMBL" id="JNVC02000010">
    <property type="protein sequence ID" value="KEZ49574.1"/>
    <property type="molecule type" value="Genomic_DNA"/>
</dbReference>
<protein>
    <recommendedName>
        <fullName evidence="3">Phytanoyl-CoA dioxygenase</fullName>
    </recommendedName>
</protein>
<dbReference type="InterPro" id="IPR008775">
    <property type="entry name" value="Phytyl_CoA_dOase-like"/>
</dbReference>
<dbReference type="OrthoDB" id="9791262at2"/>
<sequence length="262" mass="30055">MNLHGLTIEQKMMWERDGYLVFEDFLPQKETAYYNEKLDQAMTVFREENRKNPETGALDHVDQICGIIEHEEAFLELMENPKMMNVMRDLLGDQFVMIDNDGLIKPPKKAAHTNWHRDTGTTLFVDEKPVPFMIKVFYFLSDVSYDGGCLAFLPGSVHMSNDELPKVENQEDMPGHVRMNVKKGTAVVFHGSAYHSALNNFSEETRRSLIFNYAPSFVRTWPGYEPSEALKAKADTNLRKMLLGMTPWCSDAKAFEEEAVSQ</sequence>
<comment type="caution">
    <text evidence="1">The sequence shown here is derived from an EMBL/GenBank/DDBJ whole genome shotgun (WGS) entry which is preliminary data.</text>
</comment>
<evidence type="ECO:0000313" key="2">
    <source>
        <dbReference type="Proteomes" id="UP000028549"/>
    </source>
</evidence>
<dbReference type="PANTHER" id="PTHR20883">
    <property type="entry name" value="PHYTANOYL-COA DIOXYGENASE DOMAIN CONTAINING 1"/>
    <property type="match status" value="1"/>
</dbReference>
<organism evidence="1 2">
    <name type="scientific">Metabacillus indicus</name>
    <name type="common">Bacillus indicus</name>
    <dbReference type="NCBI Taxonomy" id="246786"/>
    <lineage>
        <taxon>Bacteria</taxon>
        <taxon>Bacillati</taxon>
        <taxon>Bacillota</taxon>
        <taxon>Bacilli</taxon>
        <taxon>Bacillales</taxon>
        <taxon>Bacillaceae</taxon>
        <taxon>Metabacillus</taxon>
    </lineage>
</organism>
<name>A0A084GQG2_METID</name>
<dbReference type="RefSeq" id="WP_029566266.1">
    <property type="nucleotide sequence ID" value="NZ_JNVC02000010.1"/>
</dbReference>
<dbReference type="PANTHER" id="PTHR20883:SF48">
    <property type="entry name" value="ECTOINE DIOXYGENASE"/>
    <property type="match status" value="1"/>
</dbReference>
<reference evidence="1 2" key="1">
    <citation type="journal article" date="2005" name="Int. J. Syst. Evol. Microbiol.">
        <title>Bacillus cibi sp. nov., isolated from jeotgal, a traditional Korean fermented seafood.</title>
        <authorList>
            <person name="Yoon J.H."/>
            <person name="Lee C.H."/>
            <person name="Oh T.K."/>
        </authorList>
    </citation>
    <scope>NUCLEOTIDE SEQUENCE [LARGE SCALE GENOMIC DNA]</scope>
    <source>
        <strain evidence="1 2">DSM 16189</strain>
    </source>
</reference>
<dbReference type="GO" id="GO:0016706">
    <property type="term" value="F:2-oxoglutarate-dependent dioxygenase activity"/>
    <property type="evidence" value="ECO:0007669"/>
    <property type="project" value="UniProtKB-ARBA"/>
</dbReference>
<evidence type="ECO:0008006" key="3">
    <source>
        <dbReference type="Google" id="ProtNLM"/>
    </source>
</evidence>
<dbReference type="SUPFAM" id="SSF51197">
    <property type="entry name" value="Clavaminate synthase-like"/>
    <property type="match status" value="1"/>
</dbReference>